<dbReference type="Proteomes" id="UP000248039">
    <property type="component" value="Unassembled WGS sequence"/>
</dbReference>
<evidence type="ECO:0000256" key="1">
    <source>
        <dbReference type="ARBA" id="ARBA00022612"/>
    </source>
</evidence>
<organism evidence="3 4">
    <name type="scientific">Streptomyces tateyamensis</name>
    <dbReference type="NCBI Taxonomy" id="565073"/>
    <lineage>
        <taxon>Bacteria</taxon>
        <taxon>Bacillati</taxon>
        <taxon>Actinomycetota</taxon>
        <taxon>Actinomycetes</taxon>
        <taxon>Kitasatosporales</taxon>
        <taxon>Streptomycetaceae</taxon>
        <taxon>Streptomyces</taxon>
    </lineage>
</organism>
<dbReference type="PANTHER" id="PTHR37813:SF1">
    <property type="entry name" value="FELS-2 PROPHAGE PROTEIN"/>
    <property type="match status" value="1"/>
</dbReference>
<protein>
    <submittedName>
        <fullName evidence="3">Phage tail tape measure protein</fullName>
    </submittedName>
</protein>
<dbReference type="InterPro" id="IPR010090">
    <property type="entry name" value="Phage_tape_meas"/>
</dbReference>
<keyword evidence="4" id="KW-1185">Reference proteome</keyword>
<accession>A0A2V4NQI6</accession>
<evidence type="ECO:0000313" key="4">
    <source>
        <dbReference type="Proteomes" id="UP000248039"/>
    </source>
</evidence>
<keyword evidence="1" id="KW-1188">Viral release from host cell</keyword>
<feature type="domain" description="Phage tail tape measure protein" evidence="2">
    <location>
        <begin position="172"/>
        <end position="373"/>
    </location>
</feature>
<dbReference type="RefSeq" id="WP_110667560.1">
    <property type="nucleotide sequence ID" value="NZ_PYBW01000028.1"/>
</dbReference>
<dbReference type="Pfam" id="PF10145">
    <property type="entry name" value="PhageMin_Tail"/>
    <property type="match status" value="1"/>
</dbReference>
<gene>
    <name evidence="3" type="ORF">C7C46_08990</name>
</gene>
<name>A0A2V4NQI6_9ACTN</name>
<comment type="caution">
    <text evidence="3">The sequence shown here is derived from an EMBL/GenBank/DDBJ whole genome shotgun (WGS) entry which is preliminary data.</text>
</comment>
<evidence type="ECO:0000313" key="3">
    <source>
        <dbReference type="EMBL" id="PYC83458.1"/>
    </source>
</evidence>
<proteinExistence type="predicted"/>
<sequence length="1377" mass="140260">MTDRTVLVRVVADTAQFGPEMVGAAKKATVLGDATAAAGRGTRAMAKEAGGAEAAMVGLGTGARGGAAGAAEAEAQAAKTGRAVRAASTEVDAGAAAFGRIGTAGRDGMAAVEHGAEGALEMTTHLGTLLAGGALLLGLHDIVHQGNEYNDALQKYQEVTRASGAQMAVAGAQAQALGADLKLPTATAAEAADAMVELAKAGLSAQDAVTAARGTIQLAAAARTDVATAAKIQGDILDEFNLKATDSTRVADILANTVNSTSGELMDLYYAMKYVGPTAHSLSIPLQDVATAVGLLGKSGIIGDTAGTSLRSALVNMAKPTKQAREGLHELGIEAFDSQGRFKGLEYVITQLHTAQEHLSEQQFTAAAAMAFGKPALSAMTALAHQGGEAFQQFGVQVGRAGGAAALASAESKGLGGAMRSLGKEISSAFLQVYLGLAPTLEGITRWMSSGVSAAIPHVQRGIKDATDLWTIYGPTVERILAQDTNRIATAAGRFAAPVGRALLTIGQDSIPVAVSGFHALETVVHNAGSAVVPLVGGLQSVVTSVSSGAGAVSVLTGRLQVGFSLFGGLSSELRPLAAIVGDLGHAFAGLPGPIQLSILGMIAMRPFRPQIQALQDTVTGYGRSATATFNEVRGSMQLQSILAEQAGVSLGKWGSGFAAVEARVPVIGEMATSFRTTSAAVEEGGGKLAGFRGNLAGVATAAGVGAKAGLKGALSGVVSLLGGPWGIAIGAAMIGLDMLAQHQQEAAAATEAHRQRISSLAQALQQSNGQIDASVRSATVQTLADAKLKDGKTQLLDVMQRAGVSTLQLTDAYLGQGDSLTALHDRLMAAAEGYKTVYNFDSDGNVFYTYDQQGKAILKAADAINSLTGEAPAAIAKQKDLAAAIAGSGAAAGNATDPAGRLKKIIGTLSDTTADADTRARSLHDALTLLSGGELDVQAATAKANQSALDLAATYKDSVDHARGYGAALLQVDGSLNTTSENGQQLWNKLQDLNSAVAGAAQATYDLATANGADLPTALKAAEAPMQQAWQQAVTAAQQFGLTADQAKNLAAQMGFIPSNLAITLGVKGLGETQAQLLYVQGLAGHLPPGATIKVSALTDDAVKQLRQVGIEVTSLPGGRQMEITAPTDKAAAALDALIAKEVPGKQVDVTAQTRQAIADLDTVGRTVQALPGAHTVTVAALTQGALDALHAVGYTTETLPDGRVKVTVPTGDPLHSLQQIQDQINALTDKTIHVKTINDFTITGGTGPYGNKPLPNADGGIYSRAMAAGGITTAADGLSGRQAMVASRPILWAEAGPEAYIPLSPSKRQRSTALLGQVAGQFGYQLVPARAMTALAPASAGPSYDQRTTNVHLHGAQQSDAEQRADLVRHLQFVS</sequence>
<dbReference type="EMBL" id="PYBW01000028">
    <property type="protein sequence ID" value="PYC83458.1"/>
    <property type="molecule type" value="Genomic_DNA"/>
</dbReference>
<dbReference type="PANTHER" id="PTHR37813">
    <property type="entry name" value="FELS-2 PROPHAGE PROTEIN"/>
    <property type="match status" value="1"/>
</dbReference>
<dbReference type="OrthoDB" id="2183194at2"/>
<evidence type="ECO:0000259" key="2">
    <source>
        <dbReference type="Pfam" id="PF10145"/>
    </source>
</evidence>
<dbReference type="NCBIfam" id="TIGR01760">
    <property type="entry name" value="tape_meas_TP901"/>
    <property type="match status" value="1"/>
</dbReference>
<reference evidence="3 4" key="1">
    <citation type="submission" date="2018-03" db="EMBL/GenBank/DDBJ databases">
        <title>Bioinformatic expansion and discovery of thiopeptide antibiotics.</title>
        <authorList>
            <person name="Schwalen C.J."/>
            <person name="Hudson G.A."/>
            <person name="Mitchell D.A."/>
        </authorList>
    </citation>
    <scope>NUCLEOTIDE SEQUENCE [LARGE SCALE GENOMIC DNA]</scope>
    <source>
        <strain evidence="3 4">ATCC 21389</strain>
    </source>
</reference>